<dbReference type="InterPro" id="IPR004100">
    <property type="entry name" value="ATPase_F1/V1/A1_a/bsu_N"/>
</dbReference>
<feature type="domain" description="AAA+ ATPase" evidence="8">
    <location>
        <begin position="161"/>
        <end position="342"/>
    </location>
</feature>
<dbReference type="Gene3D" id="3.40.50.12240">
    <property type="match status" value="1"/>
</dbReference>
<dbReference type="GO" id="GO:0005524">
    <property type="term" value="F:ATP binding"/>
    <property type="evidence" value="ECO:0007669"/>
    <property type="project" value="UniProtKB-KW"/>
</dbReference>
<dbReference type="GO" id="GO:0030254">
    <property type="term" value="P:protein secretion by the type III secretion system"/>
    <property type="evidence" value="ECO:0007669"/>
    <property type="project" value="InterPro"/>
</dbReference>
<dbReference type="GO" id="GO:0016887">
    <property type="term" value="F:ATP hydrolysis activity"/>
    <property type="evidence" value="ECO:0007669"/>
    <property type="project" value="InterPro"/>
</dbReference>
<dbReference type="HOGENOM" id="CLU_022398_5_1_12"/>
<keyword evidence="2" id="KW-0813">Transport</keyword>
<keyword evidence="4" id="KW-0547">Nucleotide-binding</keyword>
<keyword evidence="5" id="KW-0067">ATP-binding</keyword>
<evidence type="ECO:0000256" key="7">
    <source>
        <dbReference type="ARBA" id="ARBA00022967"/>
    </source>
</evidence>
<dbReference type="InterPro" id="IPR003593">
    <property type="entry name" value="AAA+_ATPase"/>
</dbReference>
<gene>
    <name evidence="9" type="ordered locus">Spica_1667</name>
</gene>
<dbReference type="Pfam" id="PF00006">
    <property type="entry name" value="ATP-synt_ab"/>
    <property type="match status" value="1"/>
</dbReference>
<dbReference type="AlphaFoldDB" id="F8F1W3"/>
<dbReference type="Pfam" id="PF02874">
    <property type="entry name" value="ATP-synt_ab_N"/>
    <property type="match status" value="1"/>
</dbReference>
<evidence type="ECO:0000256" key="2">
    <source>
        <dbReference type="ARBA" id="ARBA00022448"/>
    </source>
</evidence>
<dbReference type="Pfam" id="PF18269">
    <property type="entry name" value="T3SS_ATPase_C"/>
    <property type="match status" value="1"/>
</dbReference>
<dbReference type="CDD" id="cd01136">
    <property type="entry name" value="ATPase_flagellum-secretory_path_III"/>
    <property type="match status" value="1"/>
</dbReference>
<keyword evidence="7" id="KW-1278">Translocase</keyword>
<name>F8F1W3_GRAC1</name>
<evidence type="ECO:0000256" key="1">
    <source>
        <dbReference type="ARBA" id="ARBA00004496"/>
    </source>
</evidence>
<evidence type="ECO:0000256" key="6">
    <source>
        <dbReference type="ARBA" id="ARBA00022927"/>
    </source>
</evidence>
<dbReference type="InterPro" id="IPR027417">
    <property type="entry name" value="P-loop_NTPase"/>
</dbReference>
<keyword evidence="3" id="KW-0963">Cytoplasm</keyword>
<accession>F8F1W3</accession>
<dbReference type="SUPFAM" id="SSF52540">
    <property type="entry name" value="P-loop containing nucleoside triphosphate hydrolases"/>
    <property type="match status" value="1"/>
</dbReference>
<dbReference type="Proteomes" id="UP000000503">
    <property type="component" value="Chromosome"/>
</dbReference>
<dbReference type="InterPro" id="IPR005714">
    <property type="entry name" value="ATPase_T3SS_FliI/YscN"/>
</dbReference>
<reference evidence="10" key="1">
    <citation type="journal article" date="2013" name="Stand. Genomic Sci.">
        <title>Genome sequence of the thermophilic fresh-water bacterium Spirochaeta caldaria type strain (H1(T)), reclassification of Spirochaeta caldaria, Spirochaeta stenostrepta, and Spirochaeta zuelzerae in the genus Treponema as Treponema caldaria comb. nov., Treponema stenostrepta comb. nov., and Treponema zuelzerae comb. nov., and emendation of the genus Treponema.</title>
        <authorList>
            <person name="Abt B."/>
            <person name="Goker M."/>
            <person name="Scheuner C."/>
            <person name="Han C."/>
            <person name="Lu M."/>
            <person name="Misra M."/>
            <person name="Lapidus A."/>
            <person name="Nolan M."/>
            <person name="Lucas S."/>
            <person name="Hammon N."/>
            <person name="Deshpande S."/>
            <person name="Cheng J.F."/>
            <person name="Tapia R."/>
            <person name="Goodwin L.A."/>
            <person name="Pitluck S."/>
            <person name="Liolios K."/>
            <person name="Pagani I."/>
            <person name="Ivanova N."/>
            <person name="Mavromatis K."/>
            <person name="Mikhailova N."/>
            <person name="Huntemann M."/>
            <person name="Pati A."/>
            <person name="Chen A."/>
            <person name="Palaniappan K."/>
            <person name="Land M."/>
            <person name="Hauser L."/>
            <person name="Jeffries C.D."/>
            <person name="Rohde M."/>
            <person name="Spring S."/>
            <person name="Gronow S."/>
            <person name="Detter J.C."/>
            <person name="Bristow J."/>
            <person name="Eisen J.A."/>
            <person name="Markowitz V."/>
            <person name="Hugenholtz P."/>
            <person name="Kyrpides N.C."/>
            <person name="Woyke T."/>
            <person name="Klenk H.P."/>
        </authorList>
    </citation>
    <scope>NUCLEOTIDE SEQUENCE</scope>
    <source>
        <strain evidence="10">ATCC 51460 / DSM 7334 / H1</strain>
    </source>
</reference>
<dbReference type="EMBL" id="CP002868">
    <property type="protein sequence ID" value="AEJ19810.1"/>
    <property type="molecule type" value="Genomic_DNA"/>
</dbReference>
<dbReference type="InterPro" id="IPR050053">
    <property type="entry name" value="ATPase_alpha/beta_chains"/>
</dbReference>
<evidence type="ECO:0000256" key="5">
    <source>
        <dbReference type="ARBA" id="ARBA00022840"/>
    </source>
</evidence>
<evidence type="ECO:0000256" key="3">
    <source>
        <dbReference type="ARBA" id="ARBA00022490"/>
    </source>
</evidence>
<protein>
    <submittedName>
        <fullName evidence="9">ATPase, FliI/YscN family</fullName>
        <ecNumber evidence="9">3.6.3.14</ecNumber>
    </submittedName>
</protein>
<dbReference type="FunFam" id="3.40.50.12240:FF:000002">
    <property type="entry name" value="Flagellum-specific ATP synthase FliI"/>
    <property type="match status" value="1"/>
</dbReference>
<dbReference type="eggNOG" id="COG1157">
    <property type="taxonomic scope" value="Bacteria"/>
</dbReference>
<sequence length="451" mass="48365">MAVLDSILTKYINATEQIDPIKCVGHITKVQGLLIESRGPQAIIGEVCRIYAPKGRGVIRAEVVGLRGETVQLMAYDETTGIEVGNRVVSTGELLSIPVSTKLLGRVLDALGKPTDGKGDIEAPQYYPAQADPPNPLQRKRITERIVTGVRAIDGLLPIGKGQRMGIFAGSGVGKSTLLGMIARNTSADVNVVALIGERGREVNDFIANDLGPEGLARSVIVVSPSSAPPLSRLRGAYVATAVAEYFRDQGLDVMLLFDSVTRFARAQREIGLAIGEPPATRGYPPSVFDSMPKLLERCGTSDKGTITGFYTILVDGDDMDEPIADTVRGILDGHMVLSRRLAERYHYPAIDILSSVSRLAPVVAGPVTKKAGGYIRRLMAVYAEAEDLIDVGAYKPGSNPAIDEAIAKKSAIDNFLIQAVEEKNSIQETLQTLGNLANMQIPDDELGQYV</sequence>
<dbReference type="GO" id="GO:0030257">
    <property type="term" value="C:type III protein secretion system complex"/>
    <property type="evidence" value="ECO:0007669"/>
    <property type="project" value="InterPro"/>
</dbReference>
<dbReference type="OrthoDB" id="9802718at2"/>
<dbReference type="KEGG" id="scd:Spica_1667"/>
<dbReference type="PANTHER" id="PTHR15184:SF9">
    <property type="entry name" value="SPI-1 TYPE 3 SECRETION SYSTEM ATPASE"/>
    <property type="match status" value="1"/>
</dbReference>
<evidence type="ECO:0000256" key="4">
    <source>
        <dbReference type="ARBA" id="ARBA00022741"/>
    </source>
</evidence>
<dbReference type="RefSeq" id="WP_013969119.1">
    <property type="nucleotide sequence ID" value="NC_015732.1"/>
</dbReference>
<keyword evidence="6" id="KW-0653">Protein transport</keyword>
<dbReference type="GO" id="GO:0046933">
    <property type="term" value="F:proton-transporting ATP synthase activity, rotational mechanism"/>
    <property type="evidence" value="ECO:0007669"/>
    <property type="project" value="TreeGrafter"/>
</dbReference>
<dbReference type="PANTHER" id="PTHR15184">
    <property type="entry name" value="ATP SYNTHASE"/>
    <property type="match status" value="1"/>
</dbReference>
<dbReference type="InterPro" id="IPR040627">
    <property type="entry name" value="T3SS_ATPase_C"/>
</dbReference>
<dbReference type="NCBIfam" id="TIGR01026">
    <property type="entry name" value="fliI_yscN"/>
    <property type="match status" value="1"/>
</dbReference>
<proteinExistence type="predicted"/>
<evidence type="ECO:0000259" key="8">
    <source>
        <dbReference type="SMART" id="SM00382"/>
    </source>
</evidence>
<comment type="subcellular location">
    <subcellularLocation>
        <location evidence="1">Cytoplasm</location>
    </subcellularLocation>
</comment>
<dbReference type="InterPro" id="IPR000194">
    <property type="entry name" value="ATPase_F1/V1/A1_a/bsu_nucl-bd"/>
</dbReference>
<organism evidence="9 10">
    <name type="scientific">Gracilinema caldarium (strain ATCC 51460 / DSM 7334 / H1)</name>
    <name type="common">Treponema caldarium</name>
    <dbReference type="NCBI Taxonomy" id="744872"/>
    <lineage>
        <taxon>Bacteria</taxon>
        <taxon>Pseudomonadati</taxon>
        <taxon>Spirochaetota</taxon>
        <taxon>Spirochaetia</taxon>
        <taxon>Spirochaetales</taxon>
        <taxon>Breznakiellaceae</taxon>
        <taxon>Gracilinema</taxon>
    </lineage>
</organism>
<dbReference type="STRING" id="744872.Spica_1667"/>
<dbReference type="GO" id="GO:0005737">
    <property type="term" value="C:cytoplasm"/>
    <property type="evidence" value="ECO:0007669"/>
    <property type="project" value="UniProtKB-SubCell"/>
</dbReference>
<dbReference type="EC" id="3.6.3.14" evidence="9"/>
<evidence type="ECO:0000313" key="10">
    <source>
        <dbReference type="Proteomes" id="UP000000503"/>
    </source>
</evidence>
<dbReference type="CDD" id="cd18117">
    <property type="entry name" value="ATP-synt_flagellum-secretory_path_III_N"/>
    <property type="match status" value="1"/>
</dbReference>
<evidence type="ECO:0000313" key="9">
    <source>
        <dbReference type="EMBL" id="AEJ19810.1"/>
    </source>
</evidence>
<dbReference type="SMART" id="SM00382">
    <property type="entry name" value="AAA"/>
    <property type="match status" value="1"/>
</dbReference>
<keyword evidence="9" id="KW-0378">Hydrolase</keyword>
<keyword evidence="10" id="KW-1185">Reference proteome</keyword>